<evidence type="ECO:0000313" key="1">
    <source>
        <dbReference type="EMBL" id="TKF24501.1"/>
    </source>
</evidence>
<accession>A0A4U1YWT4</accession>
<dbReference type="AlphaFoldDB" id="A0A4U1YWT4"/>
<gene>
    <name evidence="1" type="ORF">FCV52_15780</name>
</gene>
<reference evidence="1 2" key="1">
    <citation type="submission" date="2019-04" db="EMBL/GenBank/DDBJ databases">
        <title>A reverse ecology approach based on a biological definition of microbial populations.</title>
        <authorList>
            <person name="Arevalo P."/>
            <person name="Vaninsberghe D."/>
            <person name="Elsherbini J."/>
            <person name="Gore J."/>
            <person name="Polz M."/>
        </authorList>
    </citation>
    <scope>NUCLEOTIDE SEQUENCE [LARGE SCALE GENOMIC DNA]</scope>
    <source>
        <strain evidence="1 2">10N.261.46.E4</strain>
    </source>
</reference>
<comment type="caution">
    <text evidence="1">The sequence shown here is derived from an EMBL/GenBank/DDBJ whole genome shotgun (WGS) entry which is preliminary data.</text>
</comment>
<organism evidence="1 2">
    <name type="scientific">Vibrio kanaloae</name>
    <dbReference type="NCBI Taxonomy" id="170673"/>
    <lineage>
        <taxon>Bacteria</taxon>
        <taxon>Pseudomonadati</taxon>
        <taxon>Pseudomonadota</taxon>
        <taxon>Gammaproteobacteria</taxon>
        <taxon>Vibrionales</taxon>
        <taxon>Vibrionaceae</taxon>
        <taxon>Vibrio</taxon>
    </lineage>
</organism>
<dbReference type="Proteomes" id="UP000305234">
    <property type="component" value="Unassembled WGS sequence"/>
</dbReference>
<proteinExistence type="predicted"/>
<dbReference type="EMBL" id="SYUW01000045">
    <property type="protein sequence ID" value="TKF24501.1"/>
    <property type="molecule type" value="Genomic_DNA"/>
</dbReference>
<sequence length="395" mass="43592">MLLSTKGKTCKTLITTMPMVAIDAYFSAENVRSELKWIIDAATNATNLDKVKAIQAELEERVVKGEVFAPLSITFAIEGKPVLDGTSRSLSSLAFNSSSTHIVGNVLTFVAICRMLGIKTFLFSSRLSVKEINQKSLARQRLAMEDVEVRVIFDDEVGLNVADIVHLFKKSSLFDTALNLPHVSEGNSLSGESDFPLRPFILQLIKDTDIESYGGVNFDSKHVKVSESTISTQYVLFKLLVGAVAGAGTQEYSKMPKDISLESGESLTSVLAGGYMNNISAFMRGWLKPLKESFVSNRSGYQLSPQVWQALGLVIHQLVADGMLPDELENVGLVLGKLDYSKNAKHWKNCSVMELDAQGRIYKNAANSTRQFRLGLQEYFLKVINDAVFESKVIR</sequence>
<evidence type="ECO:0000313" key="2">
    <source>
        <dbReference type="Proteomes" id="UP000305234"/>
    </source>
</evidence>
<evidence type="ECO:0008006" key="3">
    <source>
        <dbReference type="Google" id="ProtNLM"/>
    </source>
</evidence>
<name>A0A4U1YWT4_9VIBR</name>
<dbReference type="RefSeq" id="WP_136998487.1">
    <property type="nucleotide sequence ID" value="NZ_JBFRJO010000015.1"/>
</dbReference>
<protein>
    <recommendedName>
        <fullName evidence="3">DGQHR domain-containing protein</fullName>
    </recommendedName>
</protein>